<comment type="caution">
    <text evidence="2">The sequence shown here is derived from an EMBL/GenBank/DDBJ whole genome shotgun (WGS) entry which is preliminary data.</text>
</comment>
<keyword evidence="3" id="KW-1185">Reference proteome</keyword>
<name>A0A6I4VVI8_9BACL</name>
<reference evidence="2 3" key="1">
    <citation type="submission" date="2019-12" db="EMBL/GenBank/DDBJ databases">
        <title>Whole-genome analyses of novel actinobacteria.</title>
        <authorList>
            <person name="Sahin N."/>
            <person name="Saygin H."/>
        </authorList>
    </citation>
    <scope>NUCLEOTIDE SEQUENCE [LARGE SCALE GENOMIC DNA]</scope>
    <source>
        <strain evidence="2 3">KC615</strain>
    </source>
</reference>
<dbReference type="InterPro" id="IPR024775">
    <property type="entry name" value="DinB-like"/>
</dbReference>
<evidence type="ECO:0000313" key="3">
    <source>
        <dbReference type="Proteomes" id="UP000430692"/>
    </source>
</evidence>
<dbReference type="Proteomes" id="UP000430692">
    <property type="component" value="Unassembled WGS sequence"/>
</dbReference>
<gene>
    <name evidence="2" type="ORF">GSM42_19750</name>
</gene>
<organism evidence="2 3">
    <name type="scientific">Shimazuella alba</name>
    <dbReference type="NCBI Taxonomy" id="2690964"/>
    <lineage>
        <taxon>Bacteria</taxon>
        <taxon>Bacillati</taxon>
        <taxon>Bacillota</taxon>
        <taxon>Bacilli</taxon>
        <taxon>Bacillales</taxon>
        <taxon>Thermoactinomycetaceae</taxon>
        <taxon>Shimazuella</taxon>
    </lineage>
</organism>
<dbReference type="InterPro" id="IPR034660">
    <property type="entry name" value="DinB/YfiT-like"/>
</dbReference>
<evidence type="ECO:0000313" key="2">
    <source>
        <dbReference type="EMBL" id="MXQ55919.1"/>
    </source>
</evidence>
<proteinExistence type="predicted"/>
<dbReference type="Gene3D" id="1.20.120.450">
    <property type="entry name" value="dinb family like domain"/>
    <property type="match status" value="1"/>
</dbReference>
<protein>
    <submittedName>
        <fullName evidence="2">DinB family protein</fullName>
    </submittedName>
</protein>
<evidence type="ECO:0000259" key="1">
    <source>
        <dbReference type="Pfam" id="PF12867"/>
    </source>
</evidence>
<dbReference type="EMBL" id="WUUL01000022">
    <property type="protein sequence ID" value="MXQ55919.1"/>
    <property type="molecule type" value="Genomic_DNA"/>
</dbReference>
<dbReference type="AlphaFoldDB" id="A0A6I4VVI8"/>
<dbReference type="SUPFAM" id="SSF109854">
    <property type="entry name" value="DinB/YfiT-like putative metalloenzymes"/>
    <property type="match status" value="1"/>
</dbReference>
<accession>A0A6I4VVI8</accession>
<feature type="domain" description="DinB-like" evidence="1">
    <location>
        <begin position="13"/>
        <end position="151"/>
    </location>
</feature>
<dbReference type="Pfam" id="PF12867">
    <property type="entry name" value="DinB_2"/>
    <property type="match status" value="1"/>
</dbReference>
<sequence length="176" mass="20339">MARFKLNDALEILSKTPKVLRMLLGGLPDEWIHANEGENTWSPYEVLGHLIHGEKTDWLIRVQTIIDHGDSKTFEAFDRKAHLQNKKEKSLPMLLDEFAAIRSKNVQQLQTLIIENEDLNRIGKHPDFGIVTMRELLSTWTVHDFNHIAQIVRVMGKYYADEVGPWKAYLGILQPK</sequence>